<dbReference type="Proteomes" id="UP001589818">
    <property type="component" value="Unassembled WGS sequence"/>
</dbReference>
<keyword evidence="1" id="KW-0472">Membrane</keyword>
<dbReference type="EMBL" id="JBHLVF010000041">
    <property type="protein sequence ID" value="MFC0394761.1"/>
    <property type="molecule type" value="Genomic_DNA"/>
</dbReference>
<evidence type="ECO:0000313" key="2">
    <source>
        <dbReference type="EMBL" id="MFC0394761.1"/>
    </source>
</evidence>
<keyword evidence="1" id="KW-0812">Transmembrane</keyword>
<dbReference type="RefSeq" id="WP_204815930.1">
    <property type="nucleotide sequence ID" value="NZ_JANHOF010000001.1"/>
</dbReference>
<protein>
    <submittedName>
        <fullName evidence="2">Uncharacterized protein</fullName>
    </submittedName>
</protein>
<comment type="caution">
    <text evidence="2">The sequence shown here is derived from an EMBL/GenBank/DDBJ whole genome shotgun (WGS) entry which is preliminary data.</text>
</comment>
<proteinExistence type="predicted"/>
<keyword evidence="1" id="KW-1133">Transmembrane helix</keyword>
<name>A0ABV6JFT7_9BACL</name>
<sequence length="64" mass="7386">MKKLFEYMYLNLWLLLIWVTLVTHHGVLQPAVGSVVAYFAIVGLIKMPSIKRYMLDENGQEDST</sequence>
<accession>A0ABV6JFT7</accession>
<feature type="transmembrane region" description="Helical" evidence="1">
    <location>
        <begin position="12"/>
        <end position="45"/>
    </location>
</feature>
<evidence type="ECO:0000313" key="3">
    <source>
        <dbReference type="Proteomes" id="UP001589818"/>
    </source>
</evidence>
<reference evidence="2 3" key="1">
    <citation type="submission" date="2024-09" db="EMBL/GenBank/DDBJ databases">
        <authorList>
            <person name="Sun Q."/>
            <person name="Mori K."/>
        </authorList>
    </citation>
    <scope>NUCLEOTIDE SEQUENCE [LARGE SCALE GENOMIC DNA]</scope>
    <source>
        <strain evidence="2 3">CCM 4839</strain>
    </source>
</reference>
<organism evidence="2 3">
    <name type="scientific">Paenibacillus mendelii</name>
    <dbReference type="NCBI Taxonomy" id="206163"/>
    <lineage>
        <taxon>Bacteria</taxon>
        <taxon>Bacillati</taxon>
        <taxon>Bacillota</taxon>
        <taxon>Bacilli</taxon>
        <taxon>Bacillales</taxon>
        <taxon>Paenibacillaceae</taxon>
        <taxon>Paenibacillus</taxon>
    </lineage>
</organism>
<evidence type="ECO:0000256" key="1">
    <source>
        <dbReference type="SAM" id="Phobius"/>
    </source>
</evidence>
<gene>
    <name evidence="2" type="ORF">ACFFJ8_25790</name>
</gene>
<keyword evidence="3" id="KW-1185">Reference proteome</keyword>